<dbReference type="STRING" id="284581.AMD01_02255"/>
<dbReference type="RefSeq" id="WP_053399754.1">
    <property type="nucleotide sequence ID" value="NZ_LILC01000002.1"/>
</dbReference>
<dbReference type="Proteomes" id="UP000037558">
    <property type="component" value="Unassembled WGS sequence"/>
</dbReference>
<dbReference type="PATRIC" id="fig|284581.3.peg.718"/>
<evidence type="ECO:0000313" key="3">
    <source>
        <dbReference type="Proteomes" id="UP000037558"/>
    </source>
</evidence>
<keyword evidence="3" id="KW-1185">Reference proteome</keyword>
<comment type="caution">
    <text evidence="2">The sequence shown here is derived from an EMBL/GenBank/DDBJ whole genome shotgun (WGS) entry which is preliminary data.</text>
</comment>
<proteinExistence type="predicted"/>
<dbReference type="AlphaFoldDB" id="A0A0M0LHZ1"/>
<keyword evidence="1" id="KW-0812">Transmembrane</keyword>
<sequence length="110" mass="12233">MKGKTLLILGVISLIYTYCTPFIFKAHVQHPTVHTTAHFGSPFPFVEKSFSETSVPAGQSATVAFHSYFNESITFKLTPFLLSTLGHFVLLLAITYLASKFLGFSRQKSQ</sequence>
<gene>
    <name evidence="2" type="ORF">AMD01_02255</name>
</gene>
<keyword evidence="1" id="KW-1133">Transmembrane helix</keyword>
<reference evidence="3" key="1">
    <citation type="submission" date="2015-08" db="EMBL/GenBank/DDBJ databases">
        <title>Fjat-14210 dsm16467.</title>
        <authorList>
            <person name="Liu B."/>
            <person name="Wang J."/>
            <person name="Zhu Y."/>
            <person name="Liu G."/>
            <person name="Chen Q."/>
            <person name="Chen Z."/>
            <person name="Lan J."/>
            <person name="Che J."/>
            <person name="Ge C."/>
            <person name="Shi H."/>
            <person name="Pan Z."/>
            <person name="Liu X."/>
        </authorList>
    </citation>
    <scope>NUCLEOTIDE SEQUENCE [LARGE SCALE GENOMIC DNA]</scope>
    <source>
        <strain evidence="3">DSM 16467</strain>
    </source>
</reference>
<protein>
    <submittedName>
        <fullName evidence="2">Uncharacterized protein</fullName>
    </submittedName>
</protein>
<name>A0A0M0LHZ1_9BACI</name>
<evidence type="ECO:0000313" key="2">
    <source>
        <dbReference type="EMBL" id="KOO50591.1"/>
    </source>
</evidence>
<dbReference type="EMBL" id="LILC01000002">
    <property type="protein sequence ID" value="KOO50591.1"/>
    <property type="molecule type" value="Genomic_DNA"/>
</dbReference>
<accession>A0A0M0LHZ1</accession>
<feature type="transmembrane region" description="Helical" evidence="1">
    <location>
        <begin position="77"/>
        <end position="98"/>
    </location>
</feature>
<organism evidence="2 3">
    <name type="scientific">Priestia koreensis</name>
    <dbReference type="NCBI Taxonomy" id="284581"/>
    <lineage>
        <taxon>Bacteria</taxon>
        <taxon>Bacillati</taxon>
        <taxon>Bacillota</taxon>
        <taxon>Bacilli</taxon>
        <taxon>Bacillales</taxon>
        <taxon>Bacillaceae</taxon>
        <taxon>Priestia</taxon>
    </lineage>
</organism>
<evidence type="ECO:0000256" key="1">
    <source>
        <dbReference type="SAM" id="Phobius"/>
    </source>
</evidence>
<keyword evidence="1" id="KW-0472">Membrane</keyword>